<sequence length="253" mass="27126">MSQLLLGKAAIVTGGSRGLGAEIAVQLAKHGANVLISYNKAQEEAEKVAQTIRQLGQQAVIVQGGSMDRETPTRIVQTAVENYGKIDIIINNAGVGDDCLLKDISHDFWDLVYDTNVRMPAFLLKAALPFLGLAPRIVNISSIAARAAYEATSVYSSSKAALEGLTRSWAIELGHKYNATINCVNPGPIATDMMAEAHPNAMDFWNAKVKETPASPRMGTVDDVTQIVIFLCEDRSRWCTGSVINANGGLVPV</sequence>
<comment type="catalytic activity">
    <reaction evidence="5">
        <text>a (3R)-hydroxyacyl-[ACP] + NADP(+) = a 3-oxoacyl-[ACP] + NADPH + H(+)</text>
        <dbReference type="Rhea" id="RHEA:17397"/>
        <dbReference type="Rhea" id="RHEA-COMP:9916"/>
        <dbReference type="Rhea" id="RHEA-COMP:9945"/>
        <dbReference type="ChEBI" id="CHEBI:15378"/>
        <dbReference type="ChEBI" id="CHEBI:57783"/>
        <dbReference type="ChEBI" id="CHEBI:58349"/>
        <dbReference type="ChEBI" id="CHEBI:78776"/>
        <dbReference type="ChEBI" id="CHEBI:78827"/>
        <dbReference type="EC" id="1.1.1.100"/>
    </reaction>
</comment>
<dbReference type="InterPro" id="IPR002347">
    <property type="entry name" value="SDR_fam"/>
</dbReference>
<dbReference type="PANTHER" id="PTHR42879:SF2">
    <property type="entry name" value="3-OXOACYL-[ACYL-CARRIER-PROTEIN] REDUCTASE FABG"/>
    <property type="match status" value="1"/>
</dbReference>
<protein>
    <recommendedName>
        <fullName evidence="2">3-oxoacyl-[acyl-carrier-protein] reductase</fullName>
        <ecNumber evidence="2">1.1.1.100</ecNumber>
    </recommendedName>
</protein>
<dbReference type="RefSeq" id="XP_046077486.1">
    <property type="nucleotide sequence ID" value="XM_046214736.1"/>
</dbReference>
<dbReference type="GO" id="GO:0032787">
    <property type="term" value="P:monocarboxylic acid metabolic process"/>
    <property type="evidence" value="ECO:0007669"/>
    <property type="project" value="UniProtKB-ARBA"/>
</dbReference>
<name>A0AAD4L1H0_9EURO</name>
<dbReference type="InterPro" id="IPR057326">
    <property type="entry name" value="KR_dom"/>
</dbReference>
<dbReference type="Proteomes" id="UP001201262">
    <property type="component" value="Unassembled WGS sequence"/>
</dbReference>
<dbReference type="EMBL" id="JAJTJA010000001">
    <property type="protein sequence ID" value="KAH8704865.1"/>
    <property type="molecule type" value="Genomic_DNA"/>
</dbReference>
<dbReference type="GeneID" id="70245023"/>
<evidence type="ECO:0000256" key="1">
    <source>
        <dbReference type="ARBA" id="ARBA00006484"/>
    </source>
</evidence>
<dbReference type="PANTHER" id="PTHR42879">
    <property type="entry name" value="3-OXOACYL-(ACYL-CARRIER-PROTEIN) REDUCTASE"/>
    <property type="match status" value="1"/>
</dbReference>
<dbReference type="InterPro" id="IPR050259">
    <property type="entry name" value="SDR"/>
</dbReference>
<dbReference type="FunFam" id="3.40.50.720:FF:000374">
    <property type="entry name" value="3-oxoacyl-(Acyl-carrier-protein) reductase"/>
    <property type="match status" value="1"/>
</dbReference>
<dbReference type="PRINTS" id="PR00081">
    <property type="entry name" value="GDHRDH"/>
</dbReference>
<dbReference type="Gene3D" id="3.40.50.720">
    <property type="entry name" value="NAD(P)-binding Rossmann-like Domain"/>
    <property type="match status" value="1"/>
</dbReference>
<evidence type="ECO:0000256" key="2">
    <source>
        <dbReference type="ARBA" id="ARBA00012948"/>
    </source>
</evidence>
<evidence type="ECO:0000256" key="4">
    <source>
        <dbReference type="ARBA" id="ARBA00023002"/>
    </source>
</evidence>
<keyword evidence="3" id="KW-0521">NADP</keyword>
<reference evidence="7" key="1">
    <citation type="submission" date="2021-12" db="EMBL/GenBank/DDBJ databases">
        <title>Convergent genome expansion in fungi linked to evolution of root-endophyte symbiosis.</title>
        <authorList>
            <consortium name="DOE Joint Genome Institute"/>
            <person name="Ke Y.-H."/>
            <person name="Bonito G."/>
            <person name="Liao H.-L."/>
            <person name="Looney B."/>
            <person name="Rojas-Flechas A."/>
            <person name="Nash J."/>
            <person name="Hameed K."/>
            <person name="Schadt C."/>
            <person name="Martin F."/>
            <person name="Crous P.W."/>
            <person name="Miettinen O."/>
            <person name="Magnuson J.K."/>
            <person name="Labbe J."/>
            <person name="Jacobson D."/>
            <person name="Doktycz M.J."/>
            <person name="Veneault-Fourrey C."/>
            <person name="Kuo A."/>
            <person name="Mondo S."/>
            <person name="Calhoun S."/>
            <person name="Riley R."/>
            <person name="Ohm R."/>
            <person name="LaButti K."/>
            <person name="Andreopoulos B."/>
            <person name="Pangilinan J."/>
            <person name="Nolan M."/>
            <person name="Tritt A."/>
            <person name="Clum A."/>
            <person name="Lipzen A."/>
            <person name="Daum C."/>
            <person name="Barry K."/>
            <person name="Grigoriev I.V."/>
            <person name="Vilgalys R."/>
        </authorList>
    </citation>
    <scope>NUCLEOTIDE SEQUENCE</scope>
    <source>
        <strain evidence="7">PMI_201</strain>
    </source>
</reference>
<dbReference type="InterPro" id="IPR036291">
    <property type="entry name" value="NAD(P)-bd_dom_sf"/>
</dbReference>
<dbReference type="AlphaFoldDB" id="A0AAD4L1H0"/>
<dbReference type="PRINTS" id="PR00080">
    <property type="entry name" value="SDRFAMILY"/>
</dbReference>
<keyword evidence="4" id="KW-0560">Oxidoreductase</keyword>
<dbReference type="GO" id="GO:0004316">
    <property type="term" value="F:3-oxoacyl-[acyl-carrier-protein] reductase (NADPH) activity"/>
    <property type="evidence" value="ECO:0007669"/>
    <property type="project" value="UniProtKB-EC"/>
</dbReference>
<comment type="caution">
    <text evidence="7">The sequence shown here is derived from an EMBL/GenBank/DDBJ whole genome shotgun (WGS) entry which is preliminary data.</text>
</comment>
<evidence type="ECO:0000256" key="3">
    <source>
        <dbReference type="ARBA" id="ARBA00022857"/>
    </source>
</evidence>
<evidence type="ECO:0000313" key="8">
    <source>
        <dbReference type="Proteomes" id="UP001201262"/>
    </source>
</evidence>
<keyword evidence="8" id="KW-1185">Reference proteome</keyword>
<accession>A0AAD4L1H0</accession>
<evidence type="ECO:0000259" key="6">
    <source>
        <dbReference type="SMART" id="SM00822"/>
    </source>
</evidence>
<evidence type="ECO:0000256" key="5">
    <source>
        <dbReference type="ARBA" id="ARBA00048508"/>
    </source>
</evidence>
<organism evidence="7 8">
    <name type="scientific">Talaromyces proteolyticus</name>
    <dbReference type="NCBI Taxonomy" id="1131652"/>
    <lineage>
        <taxon>Eukaryota</taxon>
        <taxon>Fungi</taxon>
        <taxon>Dikarya</taxon>
        <taxon>Ascomycota</taxon>
        <taxon>Pezizomycotina</taxon>
        <taxon>Eurotiomycetes</taxon>
        <taxon>Eurotiomycetidae</taxon>
        <taxon>Eurotiales</taxon>
        <taxon>Trichocomaceae</taxon>
        <taxon>Talaromyces</taxon>
        <taxon>Talaromyces sect. Bacilispori</taxon>
    </lineage>
</organism>
<dbReference type="Pfam" id="PF13561">
    <property type="entry name" value="adh_short_C2"/>
    <property type="match status" value="1"/>
</dbReference>
<feature type="domain" description="Ketoreductase" evidence="6">
    <location>
        <begin position="8"/>
        <end position="192"/>
    </location>
</feature>
<evidence type="ECO:0000313" key="7">
    <source>
        <dbReference type="EMBL" id="KAH8704865.1"/>
    </source>
</evidence>
<dbReference type="SMART" id="SM00822">
    <property type="entry name" value="PKS_KR"/>
    <property type="match status" value="1"/>
</dbReference>
<dbReference type="InterPro" id="IPR020904">
    <property type="entry name" value="Sc_DH/Rdtase_CS"/>
</dbReference>
<dbReference type="PROSITE" id="PS00061">
    <property type="entry name" value="ADH_SHORT"/>
    <property type="match status" value="1"/>
</dbReference>
<dbReference type="SUPFAM" id="SSF51735">
    <property type="entry name" value="NAD(P)-binding Rossmann-fold domains"/>
    <property type="match status" value="1"/>
</dbReference>
<dbReference type="EC" id="1.1.1.100" evidence="2"/>
<proteinExistence type="inferred from homology"/>
<gene>
    <name evidence="7" type="ORF">BGW36DRAFT_366326</name>
</gene>
<comment type="similarity">
    <text evidence="1">Belongs to the short-chain dehydrogenases/reductases (SDR) family.</text>
</comment>